<sequence length="102" mass="11147">MSKKVPDAQKNKNLVLGKDVSSDPKTKLIHRIEVVRELCIGATTCVVVSPQAFEMDDDSIAVVKENGEKISDDELLMAAQSCPTAAIILYDKDGNKIFPKDN</sequence>
<comment type="caution">
    <text evidence="2">The sequence shown here is derived from an EMBL/GenBank/DDBJ whole genome shotgun (WGS) entry which is preliminary data.</text>
</comment>
<gene>
    <name evidence="2" type="ORF">KDA10_00340</name>
</gene>
<feature type="domain" description="4Fe-4S ferredoxin-type" evidence="1">
    <location>
        <begin position="30"/>
        <end position="58"/>
    </location>
</feature>
<accession>A0A955DZ41</accession>
<dbReference type="PROSITE" id="PS51379">
    <property type="entry name" value="4FE4S_FER_2"/>
    <property type="match status" value="1"/>
</dbReference>
<dbReference type="EMBL" id="JAGQNY010000001">
    <property type="protein sequence ID" value="MCA9301806.1"/>
    <property type="molecule type" value="Genomic_DNA"/>
</dbReference>
<evidence type="ECO:0000313" key="3">
    <source>
        <dbReference type="Proteomes" id="UP000714817"/>
    </source>
</evidence>
<dbReference type="Pfam" id="PF13370">
    <property type="entry name" value="Fer4_13"/>
    <property type="match status" value="1"/>
</dbReference>
<dbReference type="SUPFAM" id="SSF54862">
    <property type="entry name" value="4Fe-4S ferredoxins"/>
    <property type="match status" value="1"/>
</dbReference>
<protein>
    <submittedName>
        <fullName evidence="2">Ferredoxin</fullName>
    </submittedName>
</protein>
<dbReference type="Gene3D" id="3.30.70.20">
    <property type="match status" value="1"/>
</dbReference>
<proteinExistence type="predicted"/>
<dbReference type="InterPro" id="IPR017896">
    <property type="entry name" value="4Fe4S_Fe-S-bd"/>
</dbReference>
<organism evidence="2 3">
    <name type="scientific">candidate division WWE3 bacterium</name>
    <dbReference type="NCBI Taxonomy" id="2053526"/>
    <lineage>
        <taxon>Bacteria</taxon>
        <taxon>Katanobacteria</taxon>
    </lineage>
</organism>
<reference evidence="2" key="2">
    <citation type="journal article" date="2021" name="Microbiome">
        <title>Successional dynamics and alternative stable states in a saline activated sludge microbial community over 9 years.</title>
        <authorList>
            <person name="Wang Y."/>
            <person name="Ye J."/>
            <person name="Ju F."/>
            <person name="Liu L."/>
            <person name="Boyd J.A."/>
            <person name="Deng Y."/>
            <person name="Parks D.H."/>
            <person name="Jiang X."/>
            <person name="Yin X."/>
            <person name="Woodcroft B.J."/>
            <person name="Tyson G.W."/>
            <person name="Hugenholtz P."/>
            <person name="Polz M.F."/>
            <person name="Zhang T."/>
        </authorList>
    </citation>
    <scope>NUCLEOTIDE SEQUENCE</scope>
    <source>
        <strain evidence="2">HKST-UBA80</strain>
    </source>
</reference>
<dbReference type="AlphaFoldDB" id="A0A955DZ41"/>
<evidence type="ECO:0000259" key="1">
    <source>
        <dbReference type="PROSITE" id="PS51379"/>
    </source>
</evidence>
<name>A0A955DZ41_UNCKA</name>
<dbReference type="Proteomes" id="UP000714817">
    <property type="component" value="Unassembled WGS sequence"/>
</dbReference>
<reference evidence="2" key="1">
    <citation type="submission" date="2020-04" db="EMBL/GenBank/DDBJ databases">
        <authorList>
            <person name="Zhang T."/>
        </authorList>
    </citation>
    <scope>NUCLEOTIDE SEQUENCE</scope>
    <source>
        <strain evidence="2">HKST-UBA80</strain>
    </source>
</reference>
<evidence type="ECO:0000313" key="2">
    <source>
        <dbReference type="EMBL" id="MCA9301806.1"/>
    </source>
</evidence>